<dbReference type="PANTHER" id="PTHR30032:SF4">
    <property type="entry name" value="AMIDASE ENHANCER"/>
    <property type="match status" value="1"/>
</dbReference>
<dbReference type="GO" id="GO:0030288">
    <property type="term" value="C:outer membrane-bounded periplasmic space"/>
    <property type="evidence" value="ECO:0007669"/>
    <property type="project" value="TreeGrafter"/>
</dbReference>
<dbReference type="RefSeq" id="WP_185127016.1">
    <property type="nucleotide sequence ID" value="NZ_JACJVO010000001.1"/>
</dbReference>
<dbReference type="InterPro" id="IPR013693">
    <property type="entry name" value="SpoIID/LytB_N"/>
</dbReference>
<dbReference type="Pfam" id="PF05036">
    <property type="entry name" value="SPOR"/>
    <property type="match status" value="1"/>
</dbReference>
<dbReference type="Gene3D" id="3.30.70.1070">
    <property type="entry name" value="Sporulation related repeat"/>
    <property type="match status" value="1"/>
</dbReference>
<dbReference type="Pfam" id="PF08486">
    <property type="entry name" value="SpoIID"/>
    <property type="match status" value="1"/>
</dbReference>
<evidence type="ECO:0000259" key="2">
    <source>
        <dbReference type="PROSITE" id="PS51724"/>
    </source>
</evidence>
<name>A0A7X0SG48_9BACL</name>
<reference evidence="3 4" key="1">
    <citation type="submission" date="2020-08" db="EMBL/GenBank/DDBJ databases">
        <title>Cohnella phylogeny.</title>
        <authorList>
            <person name="Dunlap C."/>
        </authorList>
    </citation>
    <scope>NUCLEOTIDE SEQUENCE [LARGE SCALE GENOMIC DNA]</scope>
    <source>
        <strain evidence="3 4">CBP 2801</strain>
    </source>
</reference>
<sequence>MIKRQGYKLARTALAGTLLAAIALGQTGAAGAVTVPDRIRVALFIDLGSQYQALTPAVTLVSSGGLKFALNGVALDSAEAGQSARFAVDGYRALVLETADLDAALTVMKKVQASSNAVFVTMLSKKGRSVYQVTEGNYDTAASATAALAKWTGAGVAVGVQTLSQPSVLGPWAVQAGPYASEEAAEAAAGQFGDAGLDAFVAIKPTGKAPAYYVRIGQAVDAGALADVQQKVAAAGKLASASDAGDPYVTIRQDMTVNGAANKPVPLYAIPSAAETKLAVSSATGGIQVLERSKRSYRGSMEISVLNKHLALVNELPLDEYLYSVVGSEVIGSWPAETLKAQAVAARSYALSLTDGFKIADVVDTTLSQTYNGIGGENDPSIAAVKATAGEVMTYQGKIIDAVFSSNAGGVTADNKAEVWGNNAPYLASAAVSPDEGPQDGKLDWYRVALPDGKIGYIRSDLLTDSGQKNAAGIELYQATGNDVAVRPSPQVSETADPIDRVNAGDQVVVLEKVPEYTNYAWVEGPLSAAQLQSSINKKATSSSRIQGDLRTLEVSAKGPSGRATQLTANGSPVDVGYPDNLRGALGGIKSTLIDIEETGRYTAIGANGQKKDFAGDASSVQILGASGDARAAGGGNLYILGAKDELRAATTDSEFIIRGKGYGHGLGMSQWGAKGLADKGYDYQSILKYYYKDVTIEKDGTE</sequence>
<proteinExistence type="predicted"/>
<comment type="caution">
    <text evidence="3">The sequence shown here is derived from an EMBL/GenBank/DDBJ whole genome shotgun (WGS) entry which is preliminary data.</text>
</comment>
<dbReference type="NCBIfam" id="TIGR02669">
    <property type="entry name" value="SpoIID_LytB"/>
    <property type="match status" value="1"/>
</dbReference>
<dbReference type="GO" id="GO:0042834">
    <property type="term" value="F:peptidoglycan binding"/>
    <property type="evidence" value="ECO:0007669"/>
    <property type="project" value="InterPro"/>
</dbReference>
<dbReference type="Proteomes" id="UP000564644">
    <property type="component" value="Unassembled WGS sequence"/>
</dbReference>
<dbReference type="AlphaFoldDB" id="A0A7X0SG48"/>
<dbReference type="InterPro" id="IPR051922">
    <property type="entry name" value="Bact_Sporulation_Assoc"/>
</dbReference>
<dbReference type="InterPro" id="IPR007730">
    <property type="entry name" value="SPOR-like_dom"/>
</dbReference>
<gene>
    <name evidence="3" type="ORF">H7C18_00335</name>
</gene>
<feature type="domain" description="SPOR" evidence="2">
    <location>
        <begin position="125"/>
        <end position="204"/>
    </location>
</feature>
<dbReference type="PANTHER" id="PTHR30032">
    <property type="entry name" value="N-ACETYLMURAMOYL-L-ALANINE AMIDASE-RELATED"/>
    <property type="match status" value="1"/>
</dbReference>
<keyword evidence="4" id="KW-1185">Reference proteome</keyword>
<evidence type="ECO:0000313" key="3">
    <source>
        <dbReference type="EMBL" id="MBB6729342.1"/>
    </source>
</evidence>
<feature type="signal peptide" evidence="1">
    <location>
        <begin position="1"/>
        <end position="32"/>
    </location>
</feature>
<dbReference type="InterPro" id="IPR036680">
    <property type="entry name" value="SPOR-like_sf"/>
</dbReference>
<keyword evidence="1" id="KW-0732">Signal</keyword>
<protein>
    <submittedName>
        <fullName evidence="3">SpoIID/LytB domain-containing protein</fullName>
    </submittedName>
</protein>
<dbReference type="PROSITE" id="PS51724">
    <property type="entry name" value="SPOR"/>
    <property type="match status" value="1"/>
</dbReference>
<organism evidence="3 4">
    <name type="scientific">Cohnella zeiphila</name>
    <dbReference type="NCBI Taxonomy" id="2761120"/>
    <lineage>
        <taxon>Bacteria</taxon>
        <taxon>Bacillati</taxon>
        <taxon>Bacillota</taxon>
        <taxon>Bacilli</taxon>
        <taxon>Bacillales</taxon>
        <taxon>Paenibacillaceae</taxon>
        <taxon>Cohnella</taxon>
    </lineage>
</organism>
<accession>A0A7X0SG48</accession>
<evidence type="ECO:0000313" key="4">
    <source>
        <dbReference type="Proteomes" id="UP000564644"/>
    </source>
</evidence>
<dbReference type="InterPro" id="IPR013486">
    <property type="entry name" value="SpoIID/LytB"/>
</dbReference>
<dbReference type="GO" id="GO:0030435">
    <property type="term" value="P:sporulation resulting in formation of a cellular spore"/>
    <property type="evidence" value="ECO:0007669"/>
    <property type="project" value="InterPro"/>
</dbReference>
<evidence type="ECO:0000256" key="1">
    <source>
        <dbReference type="SAM" id="SignalP"/>
    </source>
</evidence>
<dbReference type="SUPFAM" id="SSF110997">
    <property type="entry name" value="Sporulation related repeat"/>
    <property type="match status" value="1"/>
</dbReference>
<dbReference type="EMBL" id="JACJVO010000001">
    <property type="protein sequence ID" value="MBB6729342.1"/>
    <property type="molecule type" value="Genomic_DNA"/>
</dbReference>
<feature type="chain" id="PRO_5031389377" evidence="1">
    <location>
        <begin position="33"/>
        <end position="703"/>
    </location>
</feature>